<dbReference type="Pfam" id="PF09898">
    <property type="entry name" value="DUF2125"/>
    <property type="match status" value="1"/>
</dbReference>
<dbReference type="AlphaFoldDB" id="A0A975P5E7"/>
<dbReference type="EMBL" id="CP076361">
    <property type="protein sequence ID" value="QWK89969.1"/>
    <property type="molecule type" value="Genomic_DNA"/>
</dbReference>
<dbReference type="KEGG" id="gfu:KM031_14205"/>
<dbReference type="Proteomes" id="UP000679352">
    <property type="component" value="Chromosome"/>
</dbReference>
<organism evidence="1 2">
    <name type="scientific">Gemmobacter fulvus</name>
    <dbReference type="NCBI Taxonomy" id="2840474"/>
    <lineage>
        <taxon>Bacteria</taxon>
        <taxon>Pseudomonadati</taxon>
        <taxon>Pseudomonadota</taxon>
        <taxon>Alphaproteobacteria</taxon>
        <taxon>Rhodobacterales</taxon>
        <taxon>Paracoccaceae</taxon>
        <taxon>Gemmobacter</taxon>
    </lineage>
</organism>
<gene>
    <name evidence="1" type="ORF">KM031_14205</name>
</gene>
<sequence>MRALLVVVLVLGGLYGGYWFIGARAAEQGAERVFTELAARGYVAEREALSVVGFPSRFDVTVTAPRLSDPVRGIGWQAPFVQVFSLSYKPWHLIAALPNEQKLTLPGQEITIGSTRMQGSVEVSPTPSLPLKRLDGVAEGVSLRSTAGWALAAASANIAVHAQEANVQQVALRLLDLLPDQRLTALLSAQTALPERISRMDVLADVTLAGPVALSGSVLPGMEAIALREAHLIWGPMTLRASGTLRPDDLGQAEGKIDLRIEGWREGFLAAQALGLIPQQFAVAAENVLAGLAAQSGDAAVLELPLLMQNGRMMLGPVPLGAAPLLR</sequence>
<protein>
    <submittedName>
        <fullName evidence="1">DUF2125 domain-containing protein</fullName>
    </submittedName>
</protein>
<accession>A0A975P5E7</accession>
<dbReference type="RefSeq" id="WP_215506797.1">
    <property type="nucleotide sequence ID" value="NZ_CP076361.1"/>
</dbReference>
<name>A0A975P5E7_9RHOB</name>
<evidence type="ECO:0000313" key="1">
    <source>
        <dbReference type="EMBL" id="QWK89969.1"/>
    </source>
</evidence>
<reference evidence="1" key="1">
    <citation type="submission" date="2021-06" db="EMBL/GenBank/DDBJ databases">
        <title>Direct submission.</title>
        <authorList>
            <person name="Lee C.-S."/>
            <person name="Jin L."/>
        </authorList>
    </citation>
    <scope>NUCLEOTIDE SEQUENCE</scope>
    <source>
        <strain evidence="1">Con5</strain>
    </source>
</reference>
<evidence type="ECO:0000313" key="2">
    <source>
        <dbReference type="Proteomes" id="UP000679352"/>
    </source>
</evidence>
<keyword evidence="2" id="KW-1185">Reference proteome</keyword>
<dbReference type="InterPro" id="IPR018666">
    <property type="entry name" value="DUF2125"/>
</dbReference>
<proteinExistence type="predicted"/>